<feature type="domain" description="Pyrrolo-quinoline quinone repeat" evidence="1">
    <location>
        <begin position="77"/>
        <end position="146"/>
    </location>
</feature>
<protein>
    <recommendedName>
        <fullName evidence="1">Pyrrolo-quinoline quinone repeat domain-containing protein</fullName>
    </recommendedName>
</protein>
<dbReference type="Pfam" id="PF13360">
    <property type="entry name" value="PQQ_2"/>
    <property type="match status" value="2"/>
</dbReference>
<dbReference type="InterPro" id="IPR011047">
    <property type="entry name" value="Quinoprotein_ADH-like_sf"/>
</dbReference>
<dbReference type="PANTHER" id="PTHR34512">
    <property type="entry name" value="CELL SURFACE PROTEIN"/>
    <property type="match status" value="1"/>
</dbReference>
<dbReference type="SUPFAM" id="SSF50998">
    <property type="entry name" value="Quinoprotein alcohol dehydrogenase-like"/>
    <property type="match status" value="1"/>
</dbReference>
<dbReference type="SMART" id="SM00564">
    <property type="entry name" value="PQQ"/>
    <property type="match status" value="4"/>
</dbReference>
<accession>A0A3E1Y227</accession>
<dbReference type="Proteomes" id="UP000260644">
    <property type="component" value="Unassembled WGS sequence"/>
</dbReference>
<evidence type="ECO:0000313" key="3">
    <source>
        <dbReference type="Proteomes" id="UP000260644"/>
    </source>
</evidence>
<reference evidence="2 3" key="1">
    <citation type="submission" date="2018-07" db="EMBL/GenBank/DDBJ databases">
        <title>Chitinophaga K2CV101002-2 sp. nov., isolated from a monsoon evergreen broad-leaved forest soil.</title>
        <authorList>
            <person name="Lv Y."/>
        </authorList>
    </citation>
    <scope>NUCLEOTIDE SEQUENCE [LARGE SCALE GENOMIC DNA]</scope>
    <source>
        <strain evidence="2 3">GDMCC 1.1288</strain>
    </source>
</reference>
<dbReference type="InterPro" id="IPR002372">
    <property type="entry name" value="PQQ_rpt_dom"/>
</dbReference>
<dbReference type="AlphaFoldDB" id="A0A3E1Y227"/>
<sequence>MRAYYSIIIVFLTACTAKKQPIPATQILKLHAIDNTITQLNDSLIYSCWDTTLKIYDLKVGKVTYSRKLQDLCYAKAVFKKDNIYFPSSNENFVCLSARTGDTIWSLKLNGRCSNFDFVEDSIIVASIKGAGIIGVNTRTGAILYSLNYSFQETHSPDLSPWPLTYDEDNIYISNWQNSALSVYEKITGKLKWQLPNNKEGLFGPGIIYGTKLFIGSNRYYKGGKILVLDTQTGRTDFEQEFKYEEREIPIIDKHIIYFYSYDSKLCSFDFRNNKIDTLADLDEKTELSGNQMFMIADTIVYSDASFHLSAYALKSNKIAQMQKLQYSALLIFKYTNKWYIVN</sequence>
<evidence type="ECO:0000259" key="1">
    <source>
        <dbReference type="Pfam" id="PF13360"/>
    </source>
</evidence>
<dbReference type="InterPro" id="IPR015943">
    <property type="entry name" value="WD40/YVTN_repeat-like_dom_sf"/>
</dbReference>
<dbReference type="InterPro" id="IPR018391">
    <property type="entry name" value="PQQ_b-propeller_rpt"/>
</dbReference>
<name>A0A3E1Y227_9BACT</name>
<evidence type="ECO:0000313" key="2">
    <source>
        <dbReference type="EMBL" id="RFS18703.1"/>
    </source>
</evidence>
<gene>
    <name evidence="2" type="ORF">DVR12_27035</name>
</gene>
<organism evidence="2 3">
    <name type="scientific">Chitinophaga silvatica</name>
    <dbReference type="NCBI Taxonomy" id="2282649"/>
    <lineage>
        <taxon>Bacteria</taxon>
        <taxon>Pseudomonadati</taxon>
        <taxon>Bacteroidota</taxon>
        <taxon>Chitinophagia</taxon>
        <taxon>Chitinophagales</taxon>
        <taxon>Chitinophagaceae</taxon>
        <taxon>Chitinophaga</taxon>
    </lineage>
</organism>
<dbReference type="PANTHER" id="PTHR34512:SF30">
    <property type="entry name" value="OUTER MEMBRANE PROTEIN ASSEMBLY FACTOR BAMB"/>
    <property type="match status" value="1"/>
</dbReference>
<keyword evidence="3" id="KW-1185">Reference proteome</keyword>
<dbReference type="Gene3D" id="2.130.10.10">
    <property type="entry name" value="YVTN repeat-like/Quinoprotein amine dehydrogenase"/>
    <property type="match status" value="1"/>
</dbReference>
<proteinExistence type="predicted"/>
<comment type="caution">
    <text evidence="2">The sequence shown here is derived from an EMBL/GenBank/DDBJ whole genome shotgun (WGS) entry which is preliminary data.</text>
</comment>
<dbReference type="EMBL" id="QPMM01000020">
    <property type="protein sequence ID" value="RFS18703.1"/>
    <property type="molecule type" value="Genomic_DNA"/>
</dbReference>
<feature type="domain" description="Pyrrolo-quinoline quinone repeat" evidence="1">
    <location>
        <begin position="180"/>
        <end position="275"/>
    </location>
</feature>
<dbReference type="PROSITE" id="PS51257">
    <property type="entry name" value="PROKAR_LIPOPROTEIN"/>
    <property type="match status" value="1"/>
</dbReference>